<evidence type="ECO:0000313" key="1">
    <source>
        <dbReference type="EMBL" id="URD77828.1"/>
    </source>
</evidence>
<dbReference type="EMBL" id="CP097503">
    <property type="protein sequence ID" value="URD77828.1"/>
    <property type="molecule type" value="Genomic_DNA"/>
</dbReference>
<gene>
    <name evidence="1" type="ORF">MUK42_06663</name>
</gene>
<proteinExistence type="predicted"/>
<protein>
    <submittedName>
        <fullName evidence="1">Uncharacterized protein</fullName>
    </submittedName>
</protein>
<name>A0A9E7EIX5_9LILI</name>
<accession>A0A9E7EIX5</accession>
<dbReference type="AlphaFoldDB" id="A0A9E7EIX5"/>
<sequence length="52" mass="6139">MYYKVKRLKVRIGMFQCVVCLNEFKNDKELCLLLVRVMSSTWTTLTHGPPFT</sequence>
<keyword evidence="2" id="KW-1185">Reference proteome</keyword>
<organism evidence="1 2">
    <name type="scientific">Musa troglodytarum</name>
    <name type="common">fe'i banana</name>
    <dbReference type="NCBI Taxonomy" id="320322"/>
    <lineage>
        <taxon>Eukaryota</taxon>
        <taxon>Viridiplantae</taxon>
        <taxon>Streptophyta</taxon>
        <taxon>Embryophyta</taxon>
        <taxon>Tracheophyta</taxon>
        <taxon>Spermatophyta</taxon>
        <taxon>Magnoliopsida</taxon>
        <taxon>Liliopsida</taxon>
        <taxon>Zingiberales</taxon>
        <taxon>Musaceae</taxon>
        <taxon>Musa</taxon>
    </lineage>
</organism>
<dbReference type="Proteomes" id="UP001055439">
    <property type="component" value="Chromosome 10"/>
</dbReference>
<evidence type="ECO:0000313" key="2">
    <source>
        <dbReference type="Proteomes" id="UP001055439"/>
    </source>
</evidence>
<reference evidence="1" key="1">
    <citation type="submission" date="2022-05" db="EMBL/GenBank/DDBJ databases">
        <title>The Musa troglodytarum L. genome provides insights into the mechanism of non-climacteric behaviour and enrichment of carotenoids.</title>
        <authorList>
            <person name="Wang J."/>
        </authorList>
    </citation>
    <scope>NUCLEOTIDE SEQUENCE</scope>
    <source>
        <tissue evidence="1">Leaf</tissue>
    </source>
</reference>